<dbReference type="Proteomes" id="UP001148662">
    <property type="component" value="Unassembled WGS sequence"/>
</dbReference>
<reference evidence="1" key="1">
    <citation type="submission" date="2022-07" db="EMBL/GenBank/DDBJ databases">
        <title>Genome Sequence of Phlebia brevispora.</title>
        <authorList>
            <person name="Buettner E."/>
        </authorList>
    </citation>
    <scope>NUCLEOTIDE SEQUENCE</scope>
    <source>
        <strain evidence="1">MPL23</strain>
    </source>
</reference>
<evidence type="ECO:0000313" key="1">
    <source>
        <dbReference type="EMBL" id="KAJ3555814.1"/>
    </source>
</evidence>
<sequence length="724" mass="78027">MLTGDNRVNESLSFGGPRAVQKYQTSPASLNLPDGWRTGMDCAVDPPSRVIANDNTTLLSNDTPATCATFCQGQGYEFAGVEYVNERHCGTGYADGVAPEAAPTSDCNLPCNPNKVLSLVQSIIPTYLVTLPHEVSPGIITLGPEFQSCLTHSATREAAHFIIVAAHARENWVPKIIPQASECSFRRVALRLYQYLSDSQNAANFIVMFESHRRVVKRRLADPQLNARFTDIAVGKLLSFAAISPQVLLARNFGHGVDKLYYLQSLYARPSFPRSRTVVPAEFRTASFFHIALITYNTSYRMLHLHTLLSYAALAVTLSQGAAALTCGGNRPYHIWVDVIFSSPAKYAMKDLTRTAARANGRVNAPWARTVVRPPSIRIMVEPEEVPVSDHNMQAHRRPSRAVTIVTVDSQLFVVPITSTSFRMPHLNTLLSHLALAATLSQGVAALTCGGNRPYHVCCLGQAMPWYEMASAGCDFYDEVCSGFAPHENCCAGEWGSECALGTDCGPPVVNYNPGPLPSGWSTLAPCVQDNPSRIFENVVVYNSSTNTAANCATTCGAQGYPYAGVEYGEECLCGTGLTAGTPENTTIDESNCDMVCLGNTQLSCGGSWALQLYQGPQATLDLPAGWMTAIPCAVDTSSRVLANDVITILSNNTAAVCATHCQSTGYTFAGVEYGTECHCGTGYAGDVEPVEAPVSDCNMPCNPDKGLMCGGSWRIQIYEYTGN</sequence>
<dbReference type="EMBL" id="JANHOG010000296">
    <property type="protein sequence ID" value="KAJ3555814.1"/>
    <property type="molecule type" value="Genomic_DNA"/>
</dbReference>
<evidence type="ECO:0000313" key="2">
    <source>
        <dbReference type="Proteomes" id="UP001148662"/>
    </source>
</evidence>
<proteinExistence type="predicted"/>
<keyword evidence="2" id="KW-1185">Reference proteome</keyword>
<name>A0ACC1T8K3_9APHY</name>
<organism evidence="1 2">
    <name type="scientific">Phlebia brevispora</name>
    <dbReference type="NCBI Taxonomy" id="194682"/>
    <lineage>
        <taxon>Eukaryota</taxon>
        <taxon>Fungi</taxon>
        <taxon>Dikarya</taxon>
        <taxon>Basidiomycota</taxon>
        <taxon>Agaricomycotina</taxon>
        <taxon>Agaricomycetes</taxon>
        <taxon>Polyporales</taxon>
        <taxon>Meruliaceae</taxon>
        <taxon>Phlebia</taxon>
    </lineage>
</organism>
<accession>A0ACC1T8K3</accession>
<gene>
    <name evidence="1" type="ORF">NM688_g2369</name>
</gene>
<protein>
    <submittedName>
        <fullName evidence="1">Uncharacterized protein</fullName>
    </submittedName>
</protein>
<comment type="caution">
    <text evidence="1">The sequence shown here is derived from an EMBL/GenBank/DDBJ whole genome shotgun (WGS) entry which is preliminary data.</text>
</comment>